<gene>
    <name evidence="3" type="ORF">PN838_01140</name>
</gene>
<feature type="domain" description="Cadherin" evidence="2">
    <location>
        <begin position="58"/>
        <end position="191"/>
    </location>
</feature>
<feature type="signal peptide" evidence="1">
    <location>
        <begin position="1"/>
        <end position="18"/>
    </location>
</feature>
<name>A0ABT5F850_9GAMM</name>
<evidence type="ECO:0000313" key="4">
    <source>
        <dbReference type="Proteomes" id="UP001528411"/>
    </source>
</evidence>
<accession>A0ABT5F850</accession>
<evidence type="ECO:0000256" key="1">
    <source>
        <dbReference type="SAM" id="SignalP"/>
    </source>
</evidence>
<sequence>MVNLKLLFVLFFTSILFGCSDTETSTADLEVTGTNGILSVTLTNSEDTSANIISLGASAIIKVKLTNADKGVITNHAIEFSSNKGTASSDARLTGSDGTTEFVVDTTGISTGIVTATISTTVDEEVLQTDILFEVVDATTVVVEEDSFNIALSIVDSTGIITNRIREQNSAQLQATLTDKDNAPIVDTPVFLLLN</sequence>
<protein>
    <recommendedName>
        <fullName evidence="2">Cadherin domain-containing protein</fullName>
    </recommendedName>
</protein>
<reference evidence="3 4" key="1">
    <citation type="submission" date="2023-01" db="EMBL/GenBank/DDBJ databases">
        <title>Psychrosphaera sp. nov., isolated from marine algae.</title>
        <authorList>
            <person name="Bayburt H."/>
            <person name="Choi B.J."/>
            <person name="Kim J.M."/>
            <person name="Choi D.G."/>
            <person name="Jeon C.O."/>
        </authorList>
    </citation>
    <scope>NUCLEOTIDE SEQUENCE [LARGE SCALE GENOMIC DNA]</scope>
    <source>
        <strain evidence="3 4">G1-22</strain>
    </source>
</reference>
<dbReference type="InterPro" id="IPR002126">
    <property type="entry name" value="Cadherin-like_dom"/>
</dbReference>
<keyword evidence="4" id="KW-1185">Reference proteome</keyword>
<organism evidence="3 4">
    <name type="scientific">Psychrosphaera algicola</name>
    <dbReference type="NCBI Taxonomy" id="3023714"/>
    <lineage>
        <taxon>Bacteria</taxon>
        <taxon>Pseudomonadati</taxon>
        <taxon>Pseudomonadota</taxon>
        <taxon>Gammaproteobacteria</taxon>
        <taxon>Alteromonadales</taxon>
        <taxon>Pseudoalteromonadaceae</taxon>
        <taxon>Psychrosphaera</taxon>
    </lineage>
</organism>
<evidence type="ECO:0000313" key="3">
    <source>
        <dbReference type="EMBL" id="MDC2887716.1"/>
    </source>
</evidence>
<dbReference type="EMBL" id="JAQOMS010000002">
    <property type="protein sequence ID" value="MDC2887716.1"/>
    <property type="molecule type" value="Genomic_DNA"/>
</dbReference>
<evidence type="ECO:0000259" key="2">
    <source>
        <dbReference type="PROSITE" id="PS50268"/>
    </source>
</evidence>
<proteinExistence type="predicted"/>
<dbReference type="PROSITE" id="PS51257">
    <property type="entry name" value="PROKAR_LIPOPROTEIN"/>
    <property type="match status" value="1"/>
</dbReference>
<dbReference type="RefSeq" id="WP_272179519.1">
    <property type="nucleotide sequence ID" value="NZ_JAQOMS010000002.1"/>
</dbReference>
<dbReference type="Proteomes" id="UP001528411">
    <property type="component" value="Unassembled WGS sequence"/>
</dbReference>
<dbReference type="PROSITE" id="PS50268">
    <property type="entry name" value="CADHERIN_2"/>
    <property type="match status" value="1"/>
</dbReference>
<feature type="chain" id="PRO_5047057871" description="Cadherin domain-containing protein" evidence="1">
    <location>
        <begin position="19"/>
        <end position="195"/>
    </location>
</feature>
<comment type="caution">
    <text evidence="3">The sequence shown here is derived from an EMBL/GenBank/DDBJ whole genome shotgun (WGS) entry which is preliminary data.</text>
</comment>
<keyword evidence="1" id="KW-0732">Signal</keyword>